<reference evidence="1" key="1">
    <citation type="submission" date="2014-11" db="EMBL/GenBank/DDBJ databases">
        <authorList>
            <person name="Amaro Gonzalez C."/>
        </authorList>
    </citation>
    <scope>NUCLEOTIDE SEQUENCE</scope>
</reference>
<reference evidence="1" key="2">
    <citation type="journal article" date="2015" name="Fish Shellfish Immunol.">
        <title>Early steps in the European eel (Anguilla anguilla)-Vibrio vulnificus interaction in the gills: Role of the RtxA13 toxin.</title>
        <authorList>
            <person name="Callol A."/>
            <person name="Pajuelo D."/>
            <person name="Ebbesson L."/>
            <person name="Teles M."/>
            <person name="MacKenzie S."/>
            <person name="Amaro C."/>
        </authorList>
    </citation>
    <scope>NUCLEOTIDE SEQUENCE</scope>
</reference>
<dbReference type="AlphaFoldDB" id="A0A0E9WRY2"/>
<evidence type="ECO:0000313" key="1">
    <source>
        <dbReference type="EMBL" id="JAH93036.1"/>
    </source>
</evidence>
<protein>
    <submittedName>
        <fullName evidence="1">Uncharacterized protein</fullName>
    </submittedName>
</protein>
<sequence length="46" mass="5428">MFLSDKVFFLPLDIRRKSPVLEIRWYHGPCTNAHLTSQIIIASERQ</sequence>
<name>A0A0E9WRY2_ANGAN</name>
<proteinExistence type="predicted"/>
<dbReference type="EMBL" id="GBXM01015541">
    <property type="protein sequence ID" value="JAH93036.1"/>
    <property type="molecule type" value="Transcribed_RNA"/>
</dbReference>
<accession>A0A0E9WRY2</accession>
<organism evidence="1">
    <name type="scientific">Anguilla anguilla</name>
    <name type="common">European freshwater eel</name>
    <name type="synonym">Muraena anguilla</name>
    <dbReference type="NCBI Taxonomy" id="7936"/>
    <lineage>
        <taxon>Eukaryota</taxon>
        <taxon>Metazoa</taxon>
        <taxon>Chordata</taxon>
        <taxon>Craniata</taxon>
        <taxon>Vertebrata</taxon>
        <taxon>Euteleostomi</taxon>
        <taxon>Actinopterygii</taxon>
        <taxon>Neopterygii</taxon>
        <taxon>Teleostei</taxon>
        <taxon>Anguilliformes</taxon>
        <taxon>Anguillidae</taxon>
        <taxon>Anguilla</taxon>
    </lineage>
</organism>